<feature type="compositionally biased region" description="Acidic residues" evidence="8">
    <location>
        <begin position="23"/>
        <end position="34"/>
    </location>
</feature>
<keyword evidence="5 7" id="KW-0408">Iron</keyword>
<dbReference type="EMBL" id="QMDX01000002">
    <property type="protein sequence ID" value="TSD14981.1"/>
    <property type="molecule type" value="Genomic_DNA"/>
</dbReference>
<sequence>MSSETGPTGGSIDTVESGRVDEGTEDGEVADADPATEDVADLPLAPYPPNLGHPKLHAFRQMRDPLEFTDRAAAVRDVYRVWLPGLGDVTNLAHPDQMKRVLLTERGDFRKSEDFGIAFGDGLLTVEGKEWAQQRKTLQPLFVRESVMGYADTMVDQVQRRVERWEGGQQLDLQGEMTDLTLDVLFDAILGRELRLDGDERIRRSAEALHDWFLPTSYPLPRWLPTPARRRFREGKRTLQAEADRLLAEAAEDPPSDPTEADDLIRLLVGLREAGVTDSGMLTDDRLRDQMVSIIFAGHDTTTTSLTFALWALAEHPDVRERFHEEVDALDGPPTAEDVEAGRLEFTDRIVTETLRLFPPVYALPRVADRDVAFDGYRVPEGERVGILIRRIQRDPRFFDDPDIFDPDRWTDEFRQELHDFAYAPFGGGPRICIGRQFALLEAKLSLATIGRNYELYYLGDEGYRGGPPLSPEMTLRMEEGQEFLVTER</sequence>
<dbReference type="PROSITE" id="PS00086">
    <property type="entry name" value="CYTOCHROME_P450"/>
    <property type="match status" value="1"/>
</dbReference>
<dbReference type="OrthoDB" id="9881at2157"/>
<dbReference type="GO" id="GO:0004497">
    <property type="term" value="F:monooxygenase activity"/>
    <property type="evidence" value="ECO:0007669"/>
    <property type="project" value="UniProtKB-KW"/>
</dbReference>
<dbReference type="InterPro" id="IPR050196">
    <property type="entry name" value="Cytochrome_P450_Monoox"/>
</dbReference>
<dbReference type="GO" id="GO:0020037">
    <property type="term" value="F:heme binding"/>
    <property type="evidence" value="ECO:0007669"/>
    <property type="project" value="InterPro"/>
</dbReference>
<evidence type="ECO:0000256" key="3">
    <source>
        <dbReference type="ARBA" id="ARBA00022723"/>
    </source>
</evidence>
<keyword evidence="3 7" id="KW-0479">Metal-binding</keyword>
<dbReference type="InterPro" id="IPR002401">
    <property type="entry name" value="Cyt_P450_E_grp-I"/>
</dbReference>
<evidence type="ECO:0000256" key="4">
    <source>
        <dbReference type="ARBA" id="ARBA00023002"/>
    </source>
</evidence>
<dbReference type="InterPro" id="IPR036396">
    <property type="entry name" value="Cyt_P450_sf"/>
</dbReference>
<evidence type="ECO:0000256" key="6">
    <source>
        <dbReference type="ARBA" id="ARBA00023033"/>
    </source>
</evidence>
<keyword evidence="6 7" id="KW-0503">Monooxygenase</keyword>
<name>A0A554NC53_9EURY</name>
<proteinExistence type="inferred from homology"/>
<gene>
    <name evidence="9" type="ORF">DP107_03715</name>
</gene>
<reference evidence="9 10" key="1">
    <citation type="submission" date="2018-06" db="EMBL/GenBank/DDBJ databases">
        <title>Natronomonas sp. F16-60 a new haloarchaeon isolated from a solar saltern of Isla Cristina, Huelva, Spain.</title>
        <authorList>
            <person name="Duran-Viseras A."/>
            <person name="Sanchez-Porro C."/>
            <person name="Ventosa A."/>
        </authorList>
    </citation>
    <scope>NUCLEOTIDE SEQUENCE [LARGE SCALE GENOMIC DNA]</scope>
    <source>
        <strain evidence="9 10">F16-60</strain>
    </source>
</reference>
<keyword evidence="10" id="KW-1185">Reference proteome</keyword>
<evidence type="ECO:0000313" key="9">
    <source>
        <dbReference type="EMBL" id="TSD14981.1"/>
    </source>
</evidence>
<dbReference type="InterPro" id="IPR017972">
    <property type="entry name" value="Cyt_P450_CS"/>
</dbReference>
<dbReference type="Pfam" id="PF00067">
    <property type="entry name" value="p450"/>
    <property type="match status" value="1"/>
</dbReference>
<accession>A0A554NC53</accession>
<dbReference type="SUPFAM" id="SSF48264">
    <property type="entry name" value="Cytochrome P450"/>
    <property type="match status" value="1"/>
</dbReference>
<dbReference type="GO" id="GO:0005506">
    <property type="term" value="F:iron ion binding"/>
    <property type="evidence" value="ECO:0007669"/>
    <property type="project" value="InterPro"/>
</dbReference>
<dbReference type="PRINTS" id="PR00385">
    <property type="entry name" value="P450"/>
</dbReference>
<dbReference type="GO" id="GO:0016705">
    <property type="term" value="F:oxidoreductase activity, acting on paired donors, with incorporation or reduction of molecular oxygen"/>
    <property type="evidence" value="ECO:0007669"/>
    <property type="project" value="InterPro"/>
</dbReference>
<dbReference type="RefSeq" id="WP_144260819.1">
    <property type="nucleotide sequence ID" value="NZ_QMDX01000002.1"/>
</dbReference>
<dbReference type="AlphaFoldDB" id="A0A554NC53"/>
<dbReference type="InParanoid" id="A0A554NC53"/>
<dbReference type="Proteomes" id="UP000319894">
    <property type="component" value="Unassembled WGS sequence"/>
</dbReference>
<evidence type="ECO:0000256" key="5">
    <source>
        <dbReference type="ARBA" id="ARBA00023004"/>
    </source>
</evidence>
<feature type="region of interest" description="Disordered" evidence="8">
    <location>
        <begin position="1"/>
        <end position="34"/>
    </location>
</feature>
<organism evidence="9 10">
    <name type="scientific">Haloglomus irregulare</name>
    <dbReference type="NCBI Taxonomy" id="2234134"/>
    <lineage>
        <taxon>Archaea</taxon>
        <taxon>Methanobacteriati</taxon>
        <taxon>Methanobacteriota</taxon>
        <taxon>Stenosarchaea group</taxon>
        <taxon>Halobacteria</taxon>
        <taxon>Halobacteriales</taxon>
        <taxon>Natronomonadaceae</taxon>
        <taxon>Haloglomus</taxon>
    </lineage>
</organism>
<dbReference type="PANTHER" id="PTHR24291:SF50">
    <property type="entry name" value="BIFUNCTIONAL ALBAFLAVENONE MONOOXYGENASE_TERPENE SYNTHASE"/>
    <property type="match status" value="1"/>
</dbReference>
<evidence type="ECO:0000256" key="1">
    <source>
        <dbReference type="ARBA" id="ARBA00010617"/>
    </source>
</evidence>
<comment type="similarity">
    <text evidence="1 7">Belongs to the cytochrome P450 family.</text>
</comment>
<keyword evidence="2 7" id="KW-0349">Heme</keyword>
<dbReference type="Gene3D" id="1.10.630.10">
    <property type="entry name" value="Cytochrome P450"/>
    <property type="match status" value="1"/>
</dbReference>
<evidence type="ECO:0000313" key="10">
    <source>
        <dbReference type="Proteomes" id="UP000319894"/>
    </source>
</evidence>
<dbReference type="PRINTS" id="PR00463">
    <property type="entry name" value="EP450I"/>
</dbReference>
<evidence type="ECO:0000256" key="2">
    <source>
        <dbReference type="ARBA" id="ARBA00022617"/>
    </source>
</evidence>
<evidence type="ECO:0000256" key="7">
    <source>
        <dbReference type="RuleBase" id="RU000461"/>
    </source>
</evidence>
<protein>
    <submittedName>
        <fullName evidence="9">Cytochrome P450</fullName>
    </submittedName>
</protein>
<dbReference type="PANTHER" id="PTHR24291">
    <property type="entry name" value="CYTOCHROME P450 FAMILY 4"/>
    <property type="match status" value="1"/>
</dbReference>
<keyword evidence="4 7" id="KW-0560">Oxidoreductase</keyword>
<dbReference type="InterPro" id="IPR001128">
    <property type="entry name" value="Cyt_P450"/>
</dbReference>
<evidence type="ECO:0000256" key="8">
    <source>
        <dbReference type="SAM" id="MobiDB-lite"/>
    </source>
</evidence>
<comment type="caution">
    <text evidence="9">The sequence shown here is derived from an EMBL/GenBank/DDBJ whole genome shotgun (WGS) entry which is preliminary data.</text>
</comment>